<feature type="signal peptide" evidence="1">
    <location>
        <begin position="1"/>
        <end position="25"/>
    </location>
</feature>
<proteinExistence type="predicted"/>
<dbReference type="InterPro" id="IPR003343">
    <property type="entry name" value="Big_2"/>
</dbReference>
<dbReference type="SMART" id="SM00635">
    <property type="entry name" value="BID_2"/>
    <property type="match status" value="1"/>
</dbReference>
<dbReference type="SUPFAM" id="SSF51126">
    <property type="entry name" value="Pectin lyase-like"/>
    <property type="match status" value="1"/>
</dbReference>
<dbReference type="InterPro" id="IPR008964">
    <property type="entry name" value="Invasin/intimin_cell_adhesion"/>
</dbReference>
<comment type="caution">
    <text evidence="3">The sequence shown here is derived from an EMBL/GenBank/DDBJ whole genome shotgun (WGS) entry which is preliminary data.</text>
</comment>
<dbReference type="Gene3D" id="2.60.40.1080">
    <property type="match status" value="1"/>
</dbReference>
<evidence type="ECO:0000259" key="2">
    <source>
        <dbReference type="SMART" id="SM00635"/>
    </source>
</evidence>
<feature type="chain" id="PRO_5038912066" evidence="1">
    <location>
        <begin position="26"/>
        <end position="260"/>
    </location>
</feature>
<dbReference type="SMART" id="SM00710">
    <property type="entry name" value="PbH1"/>
    <property type="match status" value="2"/>
</dbReference>
<accession>A0A9D2CZM6</accession>
<dbReference type="AlphaFoldDB" id="A0A9D2CZM6"/>
<protein>
    <submittedName>
        <fullName evidence="3">Ig-like domain-containing protein</fullName>
    </submittedName>
</protein>
<organism evidence="3 4">
    <name type="scientific">Candidatus Borkfalkia avistercoris</name>
    <dbReference type="NCBI Taxonomy" id="2838504"/>
    <lineage>
        <taxon>Bacteria</taxon>
        <taxon>Bacillati</taxon>
        <taxon>Bacillota</taxon>
        <taxon>Clostridia</taxon>
        <taxon>Christensenellales</taxon>
        <taxon>Christensenellaceae</taxon>
        <taxon>Candidatus Borkfalkia</taxon>
    </lineage>
</organism>
<gene>
    <name evidence="3" type="ORF">H9727_05825</name>
</gene>
<dbReference type="Pfam" id="PF02368">
    <property type="entry name" value="Big_2"/>
    <property type="match status" value="1"/>
</dbReference>
<reference evidence="3" key="2">
    <citation type="submission" date="2021-04" db="EMBL/GenBank/DDBJ databases">
        <authorList>
            <person name="Gilroy R."/>
        </authorList>
    </citation>
    <scope>NUCLEOTIDE SEQUENCE</scope>
    <source>
        <strain evidence="3">CHK187-5294</strain>
    </source>
</reference>
<dbReference type="InterPro" id="IPR012334">
    <property type="entry name" value="Pectin_lyas_fold"/>
</dbReference>
<dbReference type="InterPro" id="IPR006626">
    <property type="entry name" value="PbH1"/>
</dbReference>
<keyword evidence="1" id="KW-0732">Signal</keyword>
<evidence type="ECO:0000313" key="4">
    <source>
        <dbReference type="Proteomes" id="UP000824132"/>
    </source>
</evidence>
<dbReference type="SUPFAM" id="SSF49373">
    <property type="entry name" value="Invasin/intimin cell-adhesion fragments"/>
    <property type="match status" value="1"/>
</dbReference>
<sequence length="260" mass="26696">MKMKKWFAAFVGFVLVLALGITAVACETDTGNEGGDGDDTTDVAVTGVSLDKTSLELLEGETAVLTATVTPDNATDKTVSWISSAQSVATVSETGTVTAVSVGRATITATAGGVSATCVVTVSEEGISVTDTQSLFEAVETAEAGAIIRLTAGTYAFNDNLYIDKSLTLSGSGSVVIERGTENWGTNSTGRTSLITVAADDVTIRNVTVQGAETIGSNYAHGINVWQSENVRIENVVAKDNDGVGVLVNDSAVTLSNVQT</sequence>
<name>A0A9D2CZM6_9FIRM</name>
<dbReference type="PROSITE" id="PS51257">
    <property type="entry name" value="PROKAR_LIPOPROTEIN"/>
    <property type="match status" value="1"/>
</dbReference>
<evidence type="ECO:0000256" key="1">
    <source>
        <dbReference type="SAM" id="SignalP"/>
    </source>
</evidence>
<feature type="non-terminal residue" evidence="3">
    <location>
        <position position="260"/>
    </location>
</feature>
<evidence type="ECO:0000313" key="3">
    <source>
        <dbReference type="EMBL" id="HIZ03788.1"/>
    </source>
</evidence>
<feature type="domain" description="BIG2" evidence="2">
    <location>
        <begin position="44"/>
        <end position="121"/>
    </location>
</feature>
<dbReference type="InterPro" id="IPR011050">
    <property type="entry name" value="Pectin_lyase_fold/virulence"/>
</dbReference>
<reference evidence="3" key="1">
    <citation type="journal article" date="2021" name="PeerJ">
        <title>Extensive microbial diversity within the chicken gut microbiome revealed by metagenomics and culture.</title>
        <authorList>
            <person name="Gilroy R."/>
            <person name="Ravi A."/>
            <person name="Getino M."/>
            <person name="Pursley I."/>
            <person name="Horton D.L."/>
            <person name="Alikhan N.F."/>
            <person name="Baker D."/>
            <person name="Gharbi K."/>
            <person name="Hall N."/>
            <person name="Watson M."/>
            <person name="Adriaenssens E.M."/>
            <person name="Foster-Nyarko E."/>
            <person name="Jarju S."/>
            <person name="Secka A."/>
            <person name="Antonio M."/>
            <person name="Oren A."/>
            <person name="Chaudhuri R.R."/>
            <person name="La Ragione R."/>
            <person name="Hildebrand F."/>
            <person name="Pallen M.J."/>
        </authorList>
    </citation>
    <scope>NUCLEOTIDE SEQUENCE</scope>
    <source>
        <strain evidence="3">CHK187-5294</strain>
    </source>
</reference>
<dbReference type="Proteomes" id="UP000824132">
    <property type="component" value="Unassembled WGS sequence"/>
</dbReference>
<dbReference type="EMBL" id="DXCL01000030">
    <property type="protein sequence ID" value="HIZ03788.1"/>
    <property type="molecule type" value="Genomic_DNA"/>
</dbReference>
<dbReference type="Gene3D" id="2.160.20.10">
    <property type="entry name" value="Single-stranded right-handed beta-helix, Pectin lyase-like"/>
    <property type="match status" value="1"/>
</dbReference>